<dbReference type="SUPFAM" id="SSF55154">
    <property type="entry name" value="CYTH-like phosphatases"/>
    <property type="match status" value="1"/>
</dbReference>
<dbReference type="InterPro" id="IPR038186">
    <property type="entry name" value="CHAD_dom_sf"/>
</dbReference>
<accession>A0A4R7VUF9</accession>
<dbReference type="Pfam" id="PF05235">
    <property type="entry name" value="CHAD"/>
    <property type="match status" value="1"/>
</dbReference>
<dbReference type="InterPro" id="IPR033469">
    <property type="entry name" value="CYTH-like_dom_sf"/>
</dbReference>
<dbReference type="Pfam" id="PF01928">
    <property type="entry name" value="CYTH"/>
    <property type="match status" value="1"/>
</dbReference>
<dbReference type="RefSeq" id="WP_133902641.1">
    <property type="nucleotide sequence ID" value="NZ_SOCP01000004.1"/>
</dbReference>
<dbReference type="AlphaFoldDB" id="A0A4R7VUF9"/>
<comment type="caution">
    <text evidence="4">The sequence shown here is derived from an EMBL/GenBank/DDBJ whole genome shotgun (WGS) entry which is preliminary data.</text>
</comment>
<feature type="domain" description="CYTH" evidence="2">
    <location>
        <begin position="6"/>
        <end position="196"/>
    </location>
</feature>
<feature type="region of interest" description="Disordered" evidence="1">
    <location>
        <begin position="187"/>
        <end position="206"/>
    </location>
</feature>
<name>A0A4R7VUF9_9PSEU</name>
<evidence type="ECO:0000259" key="3">
    <source>
        <dbReference type="PROSITE" id="PS51708"/>
    </source>
</evidence>
<dbReference type="SMART" id="SM00880">
    <property type="entry name" value="CHAD"/>
    <property type="match status" value="1"/>
</dbReference>
<protein>
    <submittedName>
        <fullName evidence="4">CHAD domain-containing protein</fullName>
    </submittedName>
</protein>
<dbReference type="EMBL" id="SOCP01000004">
    <property type="protein sequence ID" value="TDV53596.1"/>
    <property type="molecule type" value="Genomic_DNA"/>
</dbReference>
<dbReference type="PROSITE" id="PS51707">
    <property type="entry name" value="CYTH"/>
    <property type="match status" value="1"/>
</dbReference>
<evidence type="ECO:0000313" key="4">
    <source>
        <dbReference type="EMBL" id="TDV53596.1"/>
    </source>
</evidence>
<dbReference type="PANTHER" id="PTHR39339:SF1">
    <property type="entry name" value="CHAD DOMAIN-CONTAINING PROTEIN"/>
    <property type="match status" value="1"/>
</dbReference>
<evidence type="ECO:0000256" key="1">
    <source>
        <dbReference type="SAM" id="MobiDB-lite"/>
    </source>
</evidence>
<dbReference type="PANTHER" id="PTHR39339">
    <property type="entry name" value="SLR1444 PROTEIN"/>
    <property type="match status" value="1"/>
</dbReference>
<dbReference type="InterPro" id="IPR007899">
    <property type="entry name" value="CHAD_dom"/>
</dbReference>
<dbReference type="Gene3D" id="1.40.20.10">
    <property type="entry name" value="CHAD domain"/>
    <property type="match status" value="1"/>
</dbReference>
<dbReference type="Gene3D" id="2.40.320.10">
    <property type="entry name" value="Hypothetical Protein Pfu-838710-001"/>
    <property type="match status" value="1"/>
</dbReference>
<dbReference type="SMART" id="SM01118">
    <property type="entry name" value="CYTH"/>
    <property type="match status" value="1"/>
</dbReference>
<dbReference type="InterPro" id="IPR023577">
    <property type="entry name" value="CYTH_domain"/>
</dbReference>
<organism evidence="4 5">
    <name type="scientific">Actinophytocola oryzae</name>
    <dbReference type="NCBI Taxonomy" id="502181"/>
    <lineage>
        <taxon>Bacteria</taxon>
        <taxon>Bacillati</taxon>
        <taxon>Actinomycetota</taxon>
        <taxon>Actinomycetes</taxon>
        <taxon>Pseudonocardiales</taxon>
        <taxon>Pseudonocardiaceae</taxon>
    </lineage>
</organism>
<dbReference type="CDD" id="cd07374">
    <property type="entry name" value="CYTH-like_Pase"/>
    <property type="match status" value="1"/>
</dbReference>
<feature type="domain" description="CHAD" evidence="3">
    <location>
        <begin position="204"/>
        <end position="459"/>
    </location>
</feature>
<gene>
    <name evidence="4" type="ORF">CLV71_10464</name>
</gene>
<sequence length="459" mass="51425">MAVVSELETELKYEAGDDLPPLADLPGISGVEGPQEVRLSAVYYDTADQRLARHGATLRRRTGGADEGWHLKVPVGGDSRVELRLPLDSAPATNAPPEELAELTFGMTRGIELRPVAQLKTKRRTWRLTGPGGLVAEVADDRVTARRLDSTDAADKWHELEVELADPAAGPALDRALRKAGLRRSRHRSKLARVMPPPESPSSGDTAGEVLLAYLRTQVDELVKQDLRVRRDEDDSVHRMRVACRRLRSVLRVYKRLLPGTARVRDDLKWLGRQLSPSRDLEVQYEHLRAEVASLPEELVVGPVEARLTRYFGPAQAGARETVLKALGDKRYRRLLDELDRLADLPMAPHAARPAKELGRHARRARRRIDEQDTLHDTRKAAKRYRYALEVASPGSKKRRRAKKLTKLLGEYVDGSVAQPMLRELGMQAHLAGENGFTFGILHERERARAARVVGTRER</sequence>
<evidence type="ECO:0000313" key="5">
    <source>
        <dbReference type="Proteomes" id="UP000294927"/>
    </source>
</evidence>
<keyword evidence="5" id="KW-1185">Reference proteome</keyword>
<dbReference type="PROSITE" id="PS51708">
    <property type="entry name" value="CHAD"/>
    <property type="match status" value="1"/>
</dbReference>
<dbReference type="OrthoDB" id="9777271at2"/>
<evidence type="ECO:0000259" key="2">
    <source>
        <dbReference type="PROSITE" id="PS51707"/>
    </source>
</evidence>
<reference evidence="4 5" key="1">
    <citation type="submission" date="2019-03" db="EMBL/GenBank/DDBJ databases">
        <title>Genomic Encyclopedia of Archaeal and Bacterial Type Strains, Phase II (KMG-II): from individual species to whole genera.</title>
        <authorList>
            <person name="Goeker M."/>
        </authorList>
    </citation>
    <scope>NUCLEOTIDE SEQUENCE [LARGE SCALE GENOMIC DNA]</scope>
    <source>
        <strain evidence="4 5">DSM 45499</strain>
    </source>
</reference>
<feature type="region of interest" description="Disordered" evidence="1">
    <location>
        <begin position="350"/>
        <end position="376"/>
    </location>
</feature>
<dbReference type="Proteomes" id="UP000294927">
    <property type="component" value="Unassembled WGS sequence"/>
</dbReference>
<proteinExistence type="predicted"/>